<evidence type="ECO:0000256" key="7">
    <source>
        <dbReference type="ARBA" id="ARBA00023040"/>
    </source>
</evidence>
<dbReference type="GO" id="GO:0005886">
    <property type="term" value="C:plasma membrane"/>
    <property type="evidence" value="ECO:0007669"/>
    <property type="project" value="UniProtKB-SubCell"/>
</dbReference>
<feature type="transmembrane region" description="Helical" evidence="10">
    <location>
        <begin position="6"/>
        <end position="29"/>
    </location>
</feature>
<accession>A0AA41MN64</accession>
<dbReference type="Pfam" id="PF00001">
    <property type="entry name" value="7tm_1"/>
    <property type="match status" value="1"/>
</dbReference>
<organism evidence="12 13">
    <name type="scientific">Sciurus carolinensis</name>
    <name type="common">Eastern gray squirrel</name>
    <dbReference type="NCBI Taxonomy" id="30640"/>
    <lineage>
        <taxon>Eukaryota</taxon>
        <taxon>Metazoa</taxon>
        <taxon>Chordata</taxon>
        <taxon>Craniata</taxon>
        <taxon>Vertebrata</taxon>
        <taxon>Euteleostomi</taxon>
        <taxon>Mammalia</taxon>
        <taxon>Eutheria</taxon>
        <taxon>Euarchontoglires</taxon>
        <taxon>Glires</taxon>
        <taxon>Rodentia</taxon>
        <taxon>Sciuromorpha</taxon>
        <taxon>Sciuridae</taxon>
        <taxon>Sciurinae</taxon>
        <taxon>Sciurini</taxon>
        <taxon>Sciurus</taxon>
    </lineage>
</organism>
<keyword evidence="8 10" id="KW-0472">Membrane</keyword>
<dbReference type="GO" id="GO:0007608">
    <property type="term" value="P:sensory perception of smell"/>
    <property type="evidence" value="ECO:0007669"/>
    <property type="project" value="UniProtKB-KW"/>
</dbReference>
<dbReference type="AlphaFoldDB" id="A0AA41MN64"/>
<keyword evidence="3" id="KW-0716">Sensory transduction</keyword>
<evidence type="ECO:0000256" key="1">
    <source>
        <dbReference type="ARBA" id="ARBA00004651"/>
    </source>
</evidence>
<protein>
    <submittedName>
        <fullName evidence="12">Olfactory receptor 14C36</fullName>
    </submittedName>
</protein>
<feature type="transmembrane region" description="Helical" evidence="10">
    <location>
        <begin position="132"/>
        <end position="150"/>
    </location>
</feature>
<evidence type="ECO:0000313" key="13">
    <source>
        <dbReference type="Proteomes" id="UP001166674"/>
    </source>
</evidence>
<dbReference type="EMBL" id="JAATJV010238461">
    <property type="protein sequence ID" value="MBZ3875002.1"/>
    <property type="molecule type" value="Genomic_DNA"/>
</dbReference>
<keyword evidence="6 10" id="KW-1133">Transmembrane helix</keyword>
<sequence length="179" mass="19717">MSFLYLIVFNLTFLGTLLDNLLIITVTTADQNLHTPMYFFLRNLSILDRNCICPCTSSSILDLCFISITVLNDCVNSITGNRAISVAGCATQLFLVIYCICVELLFLSIMAWDCYVAIFQPFQYPIIMNPQFCVCMTLASLLSGLAYAGVQVCTLGTHFSCSSASQAWSIGSCVMSPLY</sequence>
<evidence type="ECO:0000313" key="12">
    <source>
        <dbReference type="EMBL" id="MBZ3875002.1"/>
    </source>
</evidence>
<dbReference type="InterPro" id="IPR050516">
    <property type="entry name" value="Olfactory_GPCR"/>
</dbReference>
<evidence type="ECO:0000256" key="5">
    <source>
        <dbReference type="ARBA" id="ARBA00022725"/>
    </source>
</evidence>
<keyword evidence="7" id="KW-0297">G-protein coupled receptor</keyword>
<feature type="domain" description="G-protein coupled receptors family 1 profile" evidence="11">
    <location>
        <begin position="19"/>
        <end position="179"/>
    </location>
</feature>
<evidence type="ECO:0000256" key="9">
    <source>
        <dbReference type="ARBA" id="ARBA00023170"/>
    </source>
</evidence>
<dbReference type="PROSITE" id="PS50262">
    <property type="entry name" value="G_PROTEIN_RECEP_F1_2"/>
    <property type="match status" value="1"/>
</dbReference>
<proteinExistence type="predicted"/>
<evidence type="ECO:0000256" key="2">
    <source>
        <dbReference type="ARBA" id="ARBA00022475"/>
    </source>
</evidence>
<keyword evidence="13" id="KW-1185">Reference proteome</keyword>
<evidence type="ECO:0000256" key="8">
    <source>
        <dbReference type="ARBA" id="ARBA00023136"/>
    </source>
</evidence>
<dbReference type="PANTHER" id="PTHR26452">
    <property type="entry name" value="OLFACTORY RECEPTOR"/>
    <property type="match status" value="1"/>
</dbReference>
<comment type="caution">
    <text evidence="12">The sequence shown here is derived from an EMBL/GenBank/DDBJ whole genome shotgun (WGS) entry which is preliminary data.</text>
</comment>
<evidence type="ECO:0000256" key="4">
    <source>
        <dbReference type="ARBA" id="ARBA00022692"/>
    </source>
</evidence>
<feature type="transmembrane region" description="Helical" evidence="10">
    <location>
        <begin position="83"/>
        <end position="112"/>
    </location>
</feature>
<keyword evidence="5" id="KW-0552">Olfaction</keyword>
<keyword evidence="4 10" id="KW-0812">Transmembrane</keyword>
<gene>
    <name evidence="12" type="ORF">SUZIE_130760</name>
</gene>
<dbReference type="InterPro" id="IPR017452">
    <property type="entry name" value="GPCR_Rhodpsn_7TM"/>
</dbReference>
<evidence type="ECO:0000256" key="10">
    <source>
        <dbReference type="SAM" id="Phobius"/>
    </source>
</evidence>
<dbReference type="Gene3D" id="1.20.1070.10">
    <property type="entry name" value="Rhodopsin 7-helix transmembrane proteins"/>
    <property type="match status" value="1"/>
</dbReference>
<dbReference type="SUPFAM" id="SSF81321">
    <property type="entry name" value="Family A G protein-coupled receptor-like"/>
    <property type="match status" value="1"/>
</dbReference>
<dbReference type="InterPro" id="IPR000276">
    <property type="entry name" value="GPCR_Rhodpsn"/>
</dbReference>
<reference evidence="12" key="1">
    <citation type="submission" date="2020-03" db="EMBL/GenBank/DDBJ databases">
        <title>Studies in the Genomics of Life Span.</title>
        <authorList>
            <person name="Glass D."/>
        </authorList>
    </citation>
    <scope>NUCLEOTIDE SEQUENCE</scope>
    <source>
        <strain evidence="12">SUZIE</strain>
        <tissue evidence="12">Muscle</tissue>
    </source>
</reference>
<comment type="subcellular location">
    <subcellularLocation>
        <location evidence="1">Cell membrane</location>
        <topology evidence="1">Multi-pass membrane protein</topology>
    </subcellularLocation>
</comment>
<evidence type="ECO:0000259" key="11">
    <source>
        <dbReference type="PROSITE" id="PS50262"/>
    </source>
</evidence>
<keyword evidence="9 12" id="KW-0675">Receptor</keyword>
<dbReference type="Proteomes" id="UP001166674">
    <property type="component" value="Unassembled WGS sequence"/>
</dbReference>
<evidence type="ECO:0000256" key="6">
    <source>
        <dbReference type="ARBA" id="ARBA00022989"/>
    </source>
</evidence>
<keyword evidence="2" id="KW-1003">Cell membrane</keyword>
<keyword evidence="7" id="KW-0807">Transducer</keyword>
<name>A0AA41MN64_SCICA</name>
<evidence type="ECO:0000256" key="3">
    <source>
        <dbReference type="ARBA" id="ARBA00022606"/>
    </source>
</evidence>
<dbReference type="GO" id="GO:0004930">
    <property type="term" value="F:G protein-coupled receptor activity"/>
    <property type="evidence" value="ECO:0007669"/>
    <property type="project" value="UniProtKB-KW"/>
</dbReference>